<evidence type="ECO:0000256" key="1">
    <source>
        <dbReference type="ARBA" id="ARBA00008348"/>
    </source>
</evidence>
<comment type="similarity">
    <text evidence="1 4">Belongs to the pseudouridine synthase RsuA family.</text>
</comment>
<dbReference type="InterPro" id="IPR002942">
    <property type="entry name" value="S4_RNA-bd"/>
</dbReference>
<evidence type="ECO:0000256" key="2">
    <source>
        <dbReference type="ARBA" id="ARBA00023235"/>
    </source>
</evidence>
<protein>
    <recommendedName>
        <fullName evidence="4">Pseudouridine synthase</fullName>
        <ecNumber evidence="4">5.4.99.-</ecNumber>
    </recommendedName>
</protein>
<keyword evidence="3" id="KW-0694">RNA-binding</keyword>
<dbReference type="Pfam" id="PF00849">
    <property type="entry name" value="PseudoU_synth_2"/>
    <property type="match status" value="1"/>
</dbReference>
<dbReference type="InterPro" id="IPR000748">
    <property type="entry name" value="PsdUridine_synth_RsuA/RluB/E/F"/>
</dbReference>
<dbReference type="PROSITE" id="PS50889">
    <property type="entry name" value="S4"/>
    <property type="match status" value="1"/>
</dbReference>
<keyword evidence="7" id="KW-1185">Reference proteome</keyword>
<evidence type="ECO:0000256" key="4">
    <source>
        <dbReference type="RuleBase" id="RU003887"/>
    </source>
</evidence>
<dbReference type="InterPro" id="IPR020094">
    <property type="entry name" value="TruA/RsuA/RluB/E/F_N"/>
</dbReference>
<keyword evidence="2 4" id="KW-0413">Isomerase</keyword>
<dbReference type="PANTHER" id="PTHR47683:SF2">
    <property type="entry name" value="RNA-BINDING S4 DOMAIN-CONTAINING PROTEIN"/>
    <property type="match status" value="1"/>
</dbReference>
<evidence type="ECO:0000313" key="7">
    <source>
        <dbReference type="Proteomes" id="UP000606193"/>
    </source>
</evidence>
<dbReference type="InterPro" id="IPR042092">
    <property type="entry name" value="PsdUridine_s_RsuA/RluB/E/F_cat"/>
</dbReference>
<reference evidence="6 7" key="1">
    <citation type="submission" date="2020-08" db="EMBL/GenBank/DDBJ databases">
        <title>Genome public.</title>
        <authorList>
            <person name="Liu C."/>
            <person name="Sun Q."/>
        </authorList>
    </citation>
    <scope>NUCLEOTIDE SEQUENCE [LARGE SCALE GENOMIC DNA]</scope>
    <source>
        <strain evidence="6 7">NSJ-37</strain>
    </source>
</reference>
<dbReference type="SUPFAM" id="SSF55174">
    <property type="entry name" value="Alpha-L RNA-binding motif"/>
    <property type="match status" value="1"/>
</dbReference>
<name>A0ABR7MZJ9_9FIRM</name>
<dbReference type="PROSITE" id="PS01149">
    <property type="entry name" value="PSI_RSU"/>
    <property type="match status" value="1"/>
</dbReference>
<sequence length="241" mass="27923">MAVRINKYLSEAGVCSRREADRMLEQGRICIDGIPALPGQKVEDGQTVTVDGKTVRKEDEEIFLAFYKPRGIVCTTAESENGEKIVNVVDYINYPKRVYPVGRLDQNSEGLLLLTNQGEIMEKILRSRYGHEKEYFVRVNRRITPEFLRKMSQGVEILDTVTKPCKVWQEDEKSFHIILTQGLNRQIRRMCEALDYRVTMLRRDRVVNITLDGLIKGRYRRLTPQEVRELKEICISGKKGQ</sequence>
<dbReference type="InterPro" id="IPR050343">
    <property type="entry name" value="RsuA_PseudoU_synthase"/>
</dbReference>
<dbReference type="Pfam" id="PF01479">
    <property type="entry name" value="S4"/>
    <property type="match status" value="1"/>
</dbReference>
<evidence type="ECO:0000259" key="5">
    <source>
        <dbReference type="SMART" id="SM00363"/>
    </source>
</evidence>
<dbReference type="EMBL" id="JACRSX010000003">
    <property type="protein sequence ID" value="MBC8561814.1"/>
    <property type="molecule type" value="Genomic_DNA"/>
</dbReference>
<dbReference type="InterPro" id="IPR036986">
    <property type="entry name" value="S4_RNA-bd_sf"/>
</dbReference>
<dbReference type="EC" id="5.4.99.-" evidence="4"/>
<dbReference type="InterPro" id="IPR020103">
    <property type="entry name" value="PsdUridine_synth_cat_dom_sf"/>
</dbReference>
<dbReference type="Gene3D" id="3.10.290.10">
    <property type="entry name" value="RNA-binding S4 domain"/>
    <property type="match status" value="1"/>
</dbReference>
<dbReference type="CDD" id="cd00165">
    <property type="entry name" value="S4"/>
    <property type="match status" value="1"/>
</dbReference>
<dbReference type="InterPro" id="IPR018496">
    <property type="entry name" value="PsdUridine_synth_RsuA/RluB_CS"/>
</dbReference>
<feature type="domain" description="RNA-binding S4" evidence="5">
    <location>
        <begin position="3"/>
        <end position="62"/>
    </location>
</feature>
<dbReference type="Proteomes" id="UP000606193">
    <property type="component" value="Unassembled WGS sequence"/>
</dbReference>
<dbReference type="SMART" id="SM00363">
    <property type="entry name" value="S4"/>
    <property type="match status" value="1"/>
</dbReference>
<dbReference type="NCBIfam" id="TIGR00093">
    <property type="entry name" value="pseudouridine synthase"/>
    <property type="match status" value="1"/>
</dbReference>
<comment type="caution">
    <text evidence="6">The sequence shown here is derived from an EMBL/GenBank/DDBJ whole genome shotgun (WGS) entry which is preliminary data.</text>
</comment>
<dbReference type="Gene3D" id="3.30.70.1560">
    <property type="entry name" value="Alpha-L RNA-binding motif"/>
    <property type="match status" value="1"/>
</dbReference>
<dbReference type="InterPro" id="IPR006145">
    <property type="entry name" value="PsdUridine_synth_RsuA/RluA"/>
</dbReference>
<dbReference type="Gene3D" id="3.30.70.580">
    <property type="entry name" value="Pseudouridine synthase I, catalytic domain, N-terminal subdomain"/>
    <property type="match status" value="1"/>
</dbReference>
<gene>
    <name evidence="6" type="ORF">H8704_04080</name>
</gene>
<evidence type="ECO:0000256" key="3">
    <source>
        <dbReference type="PROSITE-ProRule" id="PRU00182"/>
    </source>
</evidence>
<evidence type="ECO:0000313" key="6">
    <source>
        <dbReference type="EMBL" id="MBC8561814.1"/>
    </source>
</evidence>
<organism evidence="6 7">
    <name type="scientific">Jutongia huaianensis</name>
    <dbReference type="NCBI Taxonomy" id="2763668"/>
    <lineage>
        <taxon>Bacteria</taxon>
        <taxon>Bacillati</taxon>
        <taxon>Bacillota</taxon>
        <taxon>Clostridia</taxon>
        <taxon>Lachnospirales</taxon>
        <taxon>Lachnospiraceae</taxon>
        <taxon>Jutongia</taxon>
    </lineage>
</organism>
<dbReference type="PANTHER" id="PTHR47683">
    <property type="entry name" value="PSEUDOURIDINE SYNTHASE FAMILY PROTEIN-RELATED"/>
    <property type="match status" value="1"/>
</dbReference>
<dbReference type="RefSeq" id="WP_022464819.1">
    <property type="nucleotide sequence ID" value="NZ_JACRSX010000003.1"/>
</dbReference>
<dbReference type="SUPFAM" id="SSF55120">
    <property type="entry name" value="Pseudouridine synthase"/>
    <property type="match status" value="1"/>
</dbReference>
<accession>A0ABR7MZJ9</accession>
<proteinExistence type="inferred from homology"/>